<evidence type="ECO:0000313" key="1">
    <source>
        <dbReference type="EMBL" id="CAB3732841.1"/>
    </source>
</evidence>
<proteinExistence type="predicted"/>
<organism evidence="1 2">
    <name type="scientific">Achromobacter animicus</name>
    <dbReference type="NCBI Taxonomy" id="1389935"/>
    <lineage>
        <taxon>Bacteria</taxon>
        <taxon>Pseudomonadati</taxon>
        <taxon>Pseudomonadota</taxon>
        <taxon>Betaproteobacteria</taxon>
        <taxon>Burkholderiales</taxon>
        <taxon>Alcaligenaceae</taxon>
        <taxon>Achromobacter</taxon>
    </lineage>
</organism>
<keyword evidence="2" id="KW-1185">Reference proteome</keyword>
<dbReference type="Proteomes" id="UP000494214">
    <property type="component" value="Unassembled WGS sequence"/>
</dbReference>
<reference evidence="1 2" key="1">
    <citation type="submission" date="2020-04" db="EMBL/GenBank/DDBJ databases">
        <authorList>
            <person name="De Canck E."/>
        </authorList>
    </citation>
    <scope>NUCLEOTIDE SEQUENCE [LARGE SCALE GENOMIC DNA]</scope>
    <source>
        <strain evidence="1 2">LMG 26690</strain>
    </source>
</reference>
<accession>A0A6S7BYG4</accession>
<protein>
    <submittedName>
        <fullName evidence="1">Uncharacterized protein</fullName>
    </submittedName>
</protein>
<dbReference type="EMBL" id="CADIJM010000018">
    <property type="protein sequence ID" value="CAB3732841.1"/>
    <property type="molecule type" value="Genomic_DNA"/>
</dbReference>
<name>A0A6S7BYG4_9BURK</name>
<sequence>MDIDSASKIAQIGFYVGGLVVAVLTYRRAKSTILNTVNTEYHKKVIESVAALSDELYREFDFYSDAAWHKQNDVKEMVARLNEELLENKDEFVKTGELSSGIPVSSKQMQLSNLLQKYKSDPFLPESVRAKTVGLLKKRTEVMLHAQIEVLQKYVEDLAKGKHWDTLETNHHWIHNQINERLYKGGVGVSQVGEAVHEVRLEIQRYFQRFNPVA</sequence>
<dbReference type="RefSeq" id="WP_175125786.1">
    <property type="nucleotide sequence ID" value="NZ_CADIJM010000018.1"/>
</dbReference>
<evidence type="ECO:0000313" key="2">
    <source>
        <dbReference type="Proteomes" id="UP000494214"/>
    </source>
</evidence>
<dbReference type="AlphaFoldDB" id="A0A6S7BYG4"/>
<gene>
    <name evidence="1" type="ORF">LMG26690_04968</name>
</gene>